<feature type="compositionally biased region" description="Basic and acidic residues" evidence="1">
    <location>
        <begin position="513"/>
        <end position="523"/>
    </location>
</feature>
<feature type="compositionally biased region" description="Polar residues" evidence="1">
    <location>
        <begin position="13"/>
        <end position="25"/>
    </location>
</feature>
<feature type="compositionally biased region" description="Basic and acidic residues" evidence="1">
    <location>
        <begin position="368"/>
        <end position="377"/>
    </location>
</feature>
<dbReference type="OrthoDB" id="3366823at2759"/>
<evidence type="ECO:0000313" key="3">
    <source>
        <dbReference type="Proteomes" id="UP000053317"/>
    </source>
</evidence>
<feature type="region of interest" description="Disordered" evidence="1">
    <location>
        <begin position="1"/>
        <end position="125"/>
    </location>
</feature>
<feature type="compositionally biased region" description="Low complexity" evidence="1">
    <location>
        <begin position="49"/>
        <end position="63"/>
    </location>
</feature>
<keyword evidence="3" id="KW-1185">Reference proteome</keyword>
<feature type="compositionally biased region" description="Acidic residues" evidence="1">
    <location>
        <begin position="537"/>
        <end position="553"/>
    </location>
</feature>
<comment type="caution">
    <text evidence="2">The sequence shown here is derived from an EMBL/GenBank/DDBJ whole genome shotgun (WGS) entry which is preliminary data.</text>
</comment>
<feature type="region of interest" description="Disordered" evidence="1">
    <location>
        <begin position="259"/>
        <end position="279"/>
    </location>
</feature>
<feature type="compositionally biased region" description="Polar residues" evidence="1">
    <location>
        <begin position="486"/>
        <end position="511"/>
    </location>
</feature>
<feature type="compositionally biased region" description="Basic residues" evidence="1">
    <location>
        <begin position="563"/>
        <end position="574"/>
    </location>
</feature>
<feature type="region of interest" description="Disordered" evidence="1">
    <location>
        <begin position="302"/>
        <end position="593"/>
    </location>
</feature>
<proteinExistence type="predicted"/>
<dbReference type="AlphaFoldDB" id="A0A0G2E5P3"/>
<dbReference type="Proteomes" id="UP000053317">
    <property type="component" value="Unassembled WGS sequence"/>
</dbReference>
<sequence>MNNEQFRRLIQDGSGTARAQASPDSSGAPDATAKTSSLGSRMRYSIPMTPRSISTSTASSNFSRQLAEYKARNGDGAPPPSKKFKSSYAPKGSRLASGYVDRAALRKEEEDGQAATLESGPDDDKKMRLKALEEMMYLGQIDKATFLNLRKELGFQGEYDGGSRPKGLDFELLERTRRAEPNADEVLADDHTNDGKQGLTPVDRDEDFEAVLDAKAQEEVAPIQKDAQIKKGILAAPRPLSSSEVQKLSRDEILRRLKASRKAGHSGQDRENTTDLAQESALGTKYKKIGVEKKRWIETDESGRRKEILLTTDKNGKPKRKVRWLDKEAPVAPTSVDKQPITKTSDVKQNSNVLGMEVPAEILARQKALQENEPRNDDNDDDDIFAGVGSNYNPLGNIPSDDEDSDASGPEEGETPSGQDVPRRTLSGDQGQSTKPTQPRNYFATSTSQSNTTKEASDKDHHNTNPNPLSSDPTILAALKRAASLRQAQEQSSSSDPTSADPESSSRQQKLLETLRKREREDNADLDFGFGDTRFGDDDDEDDEQMVWDDEEGGTAAGEKKSSGRKRGPKKRKGNKDSLQDVMGVLEGRKKDK</sequence>
<feature type="compositionally biased region" description="Polar residues" evidence="1">
    <location>
        <begin position="341"/>
        <end position="353"/>
    </location>
</feature>
<feature type="compositionally biased region" description="Polar residues" evidence="1">
    <location>
        <begin position="427"/>
        <end position="454"/>
    </location>
</feature>
<protein>
    <recommendedName>
        <fullName evidence="4">RED-like N-terminal domain-containing protein</fullName>
    </recommendedName>
</protein>
<organism evidence="2 3">
    <name type="scientific">Phaeomoniella chlamydospora</name>
    <name type="common">Phaeoacremonium chlamydosporum</name>
    <dbReference type="NCBI Taxonomy" id="158046"/>
    <lineage>
        <taxon>Eukaryota</taxon>
        <taxon>Fungi</taxon>
        <taxon>Dikarya</taxon>
        <taxon>Ascomycota</taxon>
        <taxon>Pezizomycotina</taxon>
        <taxon>Eurotiomycetes</taxon>
        <taxon>Chaetothyriomycetidae</taxon>
        <taxon>Phaeomoniellales</taxon>
        <taxon>Phaeomoniellaceae</taxon>
        <taxon>Phaeomoniella</taxon>
    </lineage>
</organism>
<evidence type="ECO:0008006" key="4">
    <source>
        <dbReference type="Google" id="ProtNLM"/>
    </source>
</evidence>
<name>A0A0G2E5P3_PHACM</name>
<feature type="compositionally biased region" description="Acidic residues" evidence="1">
    <location>
        <begin position="400"/>
        <end position="414"/>
    </location>
</feature>
<feature type="compositionally biased region" description="Polar residues" evidence="1">
    <location>
        <begin position="464"/>
        <end position="473"/>
    </location>
</feature>
<evidence type="ECO:0000256" key="1">
    <source>
        <dbReference type="SAM" id="MobiDB-lite"/>
    </source>
</evidence>
<reference evidence="2 3" key="2">
    <citation type="submission" date="2015-05" db="EMBL/GenBank/DDBJ databases">
        <authorList>
            <person name="Morales-Cruz A."/>
            <person name="Amrine K.C."/>
            <person name="Cantu D."/>
        </authorList>
    </citation>
    <scope>NUCLEOTIDE SEQUENCE [LARGE SCALE GENOMIC DNA]</scope>
    <source>
        <strain evidence="2">UCRPC4</strain>
    </source>
</reference>
<feature type="region of interest" description="Disordered" evidence="1">
    <location>
        <begin position="181"/>
        <end position="202"/>
    </location>
</feature>
<accession>A0A0G2E5P3</accession>
<feature type="compositionally biased region" description="Basic and acidic residues" evidence="1">
    <location>
        <begin position="1"/>
        <end position="10"/>
    </location>
</feature>
<gene>
    <name evidence="2" type="ORF">UCRPC4_g05441</name>
</gene>
<dbReference type="EMBL" id="LCWF01000138">
    <property type="protein sequence ID" value="KKY17666.1"/>
    <property type="molecule type" value="Genomic_DNA"/>
</dbReference>
<reference evidence="2 3" key="1">
    <citation type="submission" date="2015-05" db="EMBL/GenBank/DDBJ databases">
        <title>Distinctive expansion of gene families associated with plant cell wall degradation and secondary metabolism in the genomes of grapevine trunk pathogens.</title>
        <authorList>
            <person name="Lawrence D.P."/>
            <person name="Travadon R."/>
            <person name="Rolshausen P.E."/>
            <person name="Baumgartner K."/>
        </authorList>
    </citation>
    <scope>NUCLEOTIDE SEQUENCE [LARGE SCALE GENOMIC DNA]</scope>
    <source>
        <strain evidence="2">UCRPC4</strain>
    </source>
</reference>
<evidence type="ECO:0000313" key="2">
    <source>
        <dbReference type="EMBL" id="KKY17666.1"/>
    </source>
</evidence>